<feature type="chain" id="PRO_5045110557" evidence="1">
    <location>
        <begin position="20"/>
        <end position="138"/>
    </location>
</feature>
<evidence type="ECO:0000256" key="1">
    <source>
        <dbReference type="SAM" id="SignalP"/>
    </source>
</evidence>
<organism evidence="3 4">
    <name type="scientific">Luteibacter flocculans</name>
    <dbReference type="NCBI Taxonomy" id="2780091"/>
    <lineage>
        <taxon>Bacteria</taxon>
        <taxon>Pseudomonadati</taxon>
        <taxon>Pseudomonadota</taxon>
        <taxon>Gammaproteobacteria</taxon>
        <taxon>Lysobacterales</taxon>
        <taxon>Rhodanobacteraceae</taxon>
        <taxon>Luteibacter</taxon>
    </lineage>
</organism>
<feature type="signal peptide" evidence="1">
    <location>
        <begin position="1"/>
        <end position="19"/>
    </location>
</feature>
<dbReference type="EMBL" id="CP063231">
    <property type="protein sequence ID" value="URL58950.1"/>
    <property type="molecule type" value="Genomic_DNA"/>
</dbReference>
<dbReference type="Pfam" id="PF07883">
    <property type="entry name" value="Cupin_2"/>
    <property type="match status" value="1"/>
</dbReference>
<protein>
    <submittedName>
        <fullName evidence="3">Cupin domain-containing protein</fullName>
    </submittedName>
</protein>
<dbReference type="CDD" id="cd02234">
    <property type="entry name" value="cupin_BLR7677-like"/>
    <property type="match status" value="1"/>
</dbReference>
<accession>A0ABY4T6I3</accession>
<dbReference type="PANTHER" id="PTHR38599">
    <property type="entry name" value="CUPIN DOMAIN PROTEIN (AFU_ORTHOLOGUE AFUA_3G13620)"/>
    <property type="match status" value="1"/>
</dbReference>
<dbReference type="PANTHER" id="PTHR38599:SF1">
    <property type="entry name" value="CUPIN DOMAIN PROTEIN (AFU_ORTHOLOGUE AFUA_3G13620)"/>
    <property type="match status" value="1"/>
</dbReference>
<keyword evidence="1" id="KW-0732">Signal</keyword>
<dbReference type="SUPFAM" id="SSF51182">
    <property type="entry name" value="RmlC-like cupins"/>
    <property type="match status" value="1"/>
</dbReference>
<evidence type="ECO:0000313" key="4">
    <source>
        <dbReference type="Proteomes" id="UP001056681"/>
    </source>
</evidence>
<keyword evidence="4" id="KW-1185">Reference proteome</keyword>
<feature type="domain" description="Cupin type-2" evidence="2">
    <location>
        <begin position="51"/>
        <end position="124"/>
    </location>
</feature>
<name>A0ABY4T6I3_9GAMM</name>
<evidence type="ECO:0000259" key="2">
    <source>
        <dbReference type="Pfam" id="PF07883"/>
    </source>
</evidence>
<dbReference type="InterPro" id="IPR013096">
    <property type="entry name" value="Cupin_2"/>
</dbReference>
<dbReference type="Gene3D" id="2.60.120.10">
    <property type="entry name" value="Jelly Rolls"/>
    <property type="match status" value="1"/>
</dbReference>
<sequence length="138" mass="14342">MKIARSLALLLALGTAASAEIASAHAPGETVKPNFSQALPNVPGKSLIAVEVTYAPGAASTPHTHAKSAFIYAYVVSGEIASQVDDGPERIYKAGESFHEEPGAHHRVSRNASATQPAKLLAVFVVDSDDTHLTTPDA</sequence>
<reference evidence="3" key="1">
    <citation type="submission" date="2020-10" db="EMBL/GenBank/DDBJ databases">
        <title>Whole-genome sequence of Luteibacter sp. EIF3.</title>
        <authorList>
            <person name="Friedrich I."/>
            <person name="Hertel R."/>
            <person name="Daniel R."/>
        </authorList>
    </citation>
    <scope>NUCLEOTIDE SEQUENCE</scope>
    <source>
        <strain evidence="3">EIF3</strain>
    </source>
</reference>
<gene>
    <name evidence="3" type="ORF">IM816_02190</name>
</gene>
<proteinExistence type="predicted"/>
<evidence type="ECO:0000313" key="3">
    <source>
        <dbReference type="EMBL" id="URL58950.1"/>
    </source>
</evidence>
<dbReference type="InterPro" id="IPR011051">
    <property type="entry name" value="RmlC_Cupin_sf"/>
</dbReference>
<dbReference type="Proteomes" id="UP001056681">
    <property type="component" value="Chromosome"/>
</dbReference>
<dbReference type="RefSeq" id="WP_250339611.1">
    <property type="nucleotide sequence ID" value="NZ_CP063231.1"/>
</dbReference>
<dbReference type="InterPro" id="IPR014710">
    <property type="entry name" value="RmlC-like_jellyroll"/>
</dbReference>